<keyword evidence="1" id="KW-0472">Membrane</keyword>
<gene>
    <name evidence="3" type="ORF">SAMN05216464_102613</name>
</gene>
<feature type="chain" id="PRO_5011741119" evidence="2">
    <location>
        <begin position="20"/>
        <end position="70"/>
    </location>
</feature>
<keyword evidence="1" id="KW-1133">Transmembrane helix</keyword>
<name>A0A1G6XS49_9SPHI</name>
<dbReference type="Proteomes" id="UP000199072">
    <property type="component" value="Unassembled WGS sequence"/>
</dbReference>
<sequence length="70" mass="7923">MKKVTVLLLLVMSFVSAFAQQTQAPVDMAEELYKSGKIYVVVLTIAIIFAGLAIYLFSIDRRLKKIEKEK</sequence>
<feature type="signal peptide" evidence="2">
    <location>
        <begin position="1"/>
        <end position="19"/>
    </location>
</feature>
<dbReference type="STRING" id="1391627.SAMN05216464_102613"/>
<evidence type="ECO:0000256" key="2">
    <source>
        <dbReference type="SAM" id="SignalP"/>
    </source>
</evidence>
<dbReference type="NCBIfam" id="TIGR04391">
    <property type="entry name" value="CcmD_alt_fam"/>
    <property type="match status" value="1"/>
</dbReference>
<reference evidence="3 4" key="1">
    <citation type="submission" date="2016-10" db="EMBL/GenBank/DDBJ databases">
        <authorList>
            <person name="de Groot N.N."/>
        </authorList>
    </citation>
    <scope>NUCLEOTIDE SEQUENCE [LARGE SCALE GENOMIC DNA]</scope>
    <source>
        <strain evidence="3 4">47C3B</strain>
    </source>
</reference>
<keyword evidence="1" id="KW-0812">Transmembrane</keyword>
<evidence type="ECO:0000313" key="3">
    <source>
        <dbReference type="EMBL" id="SDD80176.1"/>
    </source>
</evidence>
<accession>A0A1G6XS49</accession>
<dbReference type="OrthoDB" id="886941at2"/>
<dbReference type="Pfam" id="PF20077">
    <property type="entry name" value="CcmD_alt"/>
    <property type="match status" value="1"/>
</dbReference>
<keyword evidence="4" id="KW-1185">Reference proteome</keyword>
<dbReference type="EMBL" id="FNAI01000002">
    <property type="protein sequence ID" value="SDD80176.1"/>
    <property type="molecule type" value="Genomic_DNA"/>
</dbReference>
<dbReference type="AlphaFoldDB" id="A0A1G6XS49"/>
<keyword evidence="2" id="KW-0732">Signal</keyword>
<evidence type="ECO:0000313" key="4">
    <source>
        <dbReference type="Proteomes" id="UP000199072"/>
    </source>
</evidence>
<evidence type="ECO:0000256" key="1">
    <source>
        <dbReference type="SAM" id="Phobius"/>
    </source>
</evidence>
<dbReference type="RefSeq" id="WP_091146968.1">
    <property type="nucleotide sequence ID" value="NZ_FNAI01000002.1"/>
</dbReference>
<protein>
    <submittedName>
        <fullName evidence="3">CcmD family protein</fullName>
    </submittedName>
</protein>
<dbReference type="InterPro" id="IPR030888">
    <property type="entry name" value="Put_ccm"/>
</dbReference>
<proteinExistence type="predicted"/>
<feature type="transmembrane region" description="Helical" evidence="1">
    <location>
        <begin position="38"/>
        <end position="58"/>
    </location>
</feature>
<organism evidence="3 4">
    <name type="scientific">Mucilaginibacter pineti</name>
    <dbReference type="NCBI Taxonomy" id="1391627"/>
    <lineage>
        <taxon>Bacteria</taxon>
        <taxon>Pseudomonadati</taxon>
        <taxon>Bacteroidota</taxon>
        <taxon>Sphingobacteriia</taxon>
        <taxon>Sphingobacteriales</taxon>
        <taxon>Sphingobacteriaceae</taxon>
        <taxon>Mucilaginibacter</taxon>
    </lineage>
</organism>